<dbReference type="Proteomes" id="UP000001073">
    <property type="component" value="Chromosome 24"/>
</dbReference>
<dbReference type="GO" id="GO:0043066">
    <property type="term" value="P:negative regulation of apoptotic process"/>
    <property type="evidence" value="ECO:0007669"/>
    <property type="project" value="InterPro"/>
</dbReference>
<dbReference type="SUPFAM" id="SSF52047">
    <property type="entry name" value="RNI-like"/>
    <property type="match status" value="1"/>
</dbReference>
<dbReference type="Ensembl" id="ENSNLET00000012617.2">
    <property type="protein sequence ID" value="ENSNLEP00000012032.2"/>
    <property type="gene ID" value="ENSNLEG00000009879.2"/>
</dbReference>
<dbReference type="RefSeq" id="XP_003274364.2">
    <property type="nucleotide sequence ID" value="XM_003274316.2"/>
</dbReference>
<keyword evidence="2" id="KW-0433">Leucine-rich repeat</keyword>
<dbReference type="CTD" id="645414"/>
<gene>
    <name evidence="4" type="primary">PRAMEF19</name>
</gene>
<dbReference type="PIRSF" id="PIRSF038286">
    <property type="entry name" value="PRAME"/>
    <property type="match status" value="1"/>
</dbReference>
<accession>G1RFN2</accession>
<dbReference type="InParanoid" id="G1RFN2"/>
<reference evidence="4" key="3">
    <citation type="submission" date="2025-09" db="UniProtKB">
        <authorList>
            <consortium name="Ensembl"/>
        </authorList>
    </citation>
    <scope>IDENTIFICATION</scope>
</reference>
<dbReference type="GO" id="GO:0031462">
    <property type="term" value="C:Cul2-RING ubiquitin ligase complex"/>
    <property type="evidence" value="ECO:0007669"/>
    <property type="project" value="UniProtKB-ARBA"/>
</dbReference>
<evidence type="ECO:0000313" key="4">
    <source>
        <dbReference type="Ensembl" id="ENSNLEP00000012032.2"/>
    </source>
</evidence>
<dbReference type="GeneTree" id="ENSGT01030000234531"/>
<dbReference type="InterPro" id="IPR032675">
    <property type="entry name" value="LRR_dom_sf"/>
</dbReference>
<evidence type="ECO:0000313" key="5">
    <source>
        <dbReference type="Proteomes" id="UP000001073"/>
    </source>
</evidence>
<dbReference type="GO" id="GO:0045892">
    <property type="term" value="P:negative regulation of DNA-templated transcription"/>
    <property type="evidence" value="ECO:0007669"/>
    <property type="project" value="InterPro"/>
</dbReference>
<reference evidence="4 5" key="1">
    <citation type="submission" date="2012-10" db="EMBL/GenBank/DDBJ databases">
        <authorList>
            <consortium name="Gibbon Genome Sequencing Consortium"/>
        </authorList>
    </citation>
    <scope>NUCLEOTIDE SEQUENCE [LARGE SCALE GENOMIC DNA]</scope>
</reference>
<evidence type="ECO:0000256" key="1">
    <source>
        <dbReference type="ARBA" id="ARBA00009608"/>
    </source>
</evidence>
<organism evidence="4 5">
    <name type="scientific">Nomascus leucogenys</name>
    <name type="common">Northern white-cheeked gibbon</name>
    <name type="synonym">Hylobates leucogenys</name>
    <dbReference type="NCBI Taxonomy" id="61853"/>
    <lineage>
        <taxon>Eukaryota</taxon>
        <taxon>Metazoa</taxon>
        <taxon>Chordata</taxon>
        <taxon>Craniata</taxon>
        <taxon>Vertebrata</taxon>
        <taxon>Euteleostomi</taxon>
        <taxon>Mammalia</taxon>
        <taxon>Eutheria</taxon>
        <taxon>Euarchontoglires</taxon>
        <taxon>Primates</taxon>
        <taxon>Haplorrhini</taxon>
        <taxon>Catarrhini</taxon>
        <taxon>Hylobatidae</taxon>
        <taxon>Nomascus</taxon>
    </lineage>
</organism>
<dbReference type="STRING" id="61853.ENSNLEP00000012032"/>
<dbReference type="FunFam" id="3.80.10.10:FF:000079">
    <property type="entry name" value="PRAME family member 18"/>
    <property type="match status" value="1"/>
</dbReference>
<protein>
    <submittedName>
        <fullName evidence="4">PRAME family member 19</fullName>
    </submittedName>
</protein>
<dbReference type="GO" id="GO:0008284">
    <property type="term" value="P:positive regulation of cell population proliferation"/>
    <property type="evidence" value="ECO:0007669"/>
    <property type="project" value="InterPro"/>
</dbReference>
<sequence length="479" mass="55380">MSLRAPRRLLELAGQSLLRDQALAISVLGELPRELFPPLFVEAFTGRRCEVLKVMVQAWPFTCLPLGSLMKTPDLEILYYVVDGIDCLLAQKVRPRRWKLQVLDLRDVDENFWAIWSGVKVLSRSPEAMSKRQTVEDCPRTGEKQPLKVFIDVCLKEKSVDEDLSFFSGWVRHRRGSVHLCCTKVVNYSTNILNFRNILETVYPDSIQVLEIWNMCCTCMIVQFSRYLSQMRNLRKLFISDGCCYLPSLDSQEQLVAEFSSVFPRLEYLQMLYIRRVCFFEGYLDQLIRCLKSPLETLALTYGSLEEEDLKCLPQYPSLSQLKQLNLSHGALRFIRLEPLRALLEKVAATLQTLFLVDCGIRDSKLRVILPALSRCSNLTTFCFHGNDTSMDVLKDLLRHTRRLRNLSLETYPAPRESLDDRGHVVWELLTPLQAELMRILREVRQPNRIFFGPVSCPCCGTLPTEQLEFNFCFWGRPA</sequence>
<dbReference type="OrthoDB" id="9628575at2759"/>
<dbReference type="AlphaFoldDB" id="G1RFN2"/>
<dbReference type="GeneID" id="100603588"/>
<evidence type="ECO:0000256" key="3">
    <source>
        <dbReference type="ARBA" id="ARBA00022737"/>
    </source>
</evidence>
<dbReference type="HOGENOM" id="CLU_039635_2_1_1"/>
<keyword evidence="5" id="KW-1185">Reference proteome</keyword>
<dbReference type="GO" id="GO:0045596">
    <property type="term" value="P:negative regulation of cell differentiation"/>
    <property type="evidence" value="ECO:0007669"/>
    <property type="project" value="InterPro"/>
</dbReference>
<dbReference type="OMA" id="YSTCILN"/>
<keyword evidence="3" id="KW-0677">Repeat</keyword>
<dbReference type="InterPro" id="IPR050694">
    <property type="entry name" value="LRRC14/PRAME"/>
</dbReference>
<dbReference type="KEGG" id="nle:100603588"/>
<dbReference type="InterPro" id="IPR026271">
    <property type="entry name" value="PRAME"/>
</dbReference>
<reference evidence="4" key="2">
    <citation type="submission" date="2025-08" db="UniProtKB">
        <authorList>
            <consortium name="Ensembl"/>
        </authorList>
    </citation>
    <scope>IDENTIFICATION</scope>
</reference>
<comment type="similarity">
    <text evidence="1">Belongs to the PRAME family.</text>
</comment>
<dbReference type="PANTHER" id="PTHR14224">
    <property type="entry name" value="SIMILAR TO PREFERENTIALLY EXPRESSED ANTIGEN IN MELANOMA-LIKE 3"/>
    <property type="match status" value="1"/>
</dbReference>
<name>G1RFN2_NOMLE</name>
<dbReference type="Gene3D" id="3.80.10.10">
    <property type="entry name" value="Ribonuclease Inhibitor"/>
    <property type="match status" value="1"/>
</dbReference>
<dbReference type="eggNOG" id="ENOG502QWSJ">
    <property type="taxonomic scope" value="Eukaryota"/>
</dbReference>
<evidence type="ECO:0000256" key="2">
    <source>
        <dbReference type="ARBA" id="ARBA00022614"/>
    </source>
</evidence>
<proteinExistence type="inferred from homology"/>
<dbReference type="FunCoup" id="G1RFN2">
    <property type="interactions" value="13"/>
</dbReference>
<dbReference type="EMBL" id="ADFV01080972">
    <property type="status" value="NOT_ANNOTATED_CDS"/>
    <property type="molecule type" value="Genomic_DNA"/>
</dbReference>
<dbReference type="GO" id="GO:0005737">
    <property type="term" value="C:cytoplasm"/>
    <property type="evidence" value="ECO:0007669"/>
    <property type="project" value="TreeGrafter"/>
</dbReference>
<dbReference type="PANTHER" id="PTHR14224:SF79">
    <property type="entry name" value="PRAME FAMILY MEMBER 18-RELATED"/>
    <property type="match status" value="1"/>
</dbReference>